<dbReference type="AlphaFoldDB" id="A0A0F5LRG9"/>
<evidence type="ECO:0000259" key="3">
    <source>
        <dbReference type="PROSITE" id="PS51186"/>
    </source>
</evidence>
<dbReference type="Proteomes" id="UP000184533">
    <property type="component" value="Unassembled WGS sequence"/>
</dbReference>
<reference evidence="5 7" key="2">
    <citation type="submission" date="2016-11" db="EMBL/GenBank/DDBJ databases">
        <authorList>
            <person name="Jaros S."/>
            <person name="Januszkiewicz K."/>
            <person name="Wedrychowicz H."/>
        </authorList>
    </citation>
    <scope>NUCLEOTIDE SEQUENCE [LARGE SCALE GENOMIC DNA]</scope>
    <source>
        <strain evidence="5 7">DSM 17137</strain>
    </source>
</reference>
<organism evidence="4 6">
    <name type="scientific">Devosia limi DSM 17137</name>
    <dbReference type="NCBI Taxonomy" id="1121477"/>
    <lineage>
        <taxon>Bacteria</taxon>
        <taxon>Pseudomonadati</taxon>
        <taxon>Pseudomonadota</taxon>
        <taxon>Alphaproteobacteria</taxon>
        <taxon>Hyphomicrobiales</taxon>
        <taxon>Devosiaceae</taxon>
        <taxon>Devosia</taxon>
    </lineage>
</organism>
<dbReference type="GO" id="GO:0016747">
    <property type="term" value="F:acyltransferase activity, transferring groups other than amino-acyl groups"/>
    <property type="evidence" value="ECO:0007669"/>
    <property type="project" value="InterPro"/>
</dbReference>
<dbReference type="EMBL" id="LAJF01000062">
    <property type="protein sequence ID" value="KKB84965.1"/>
    <property type="molecule type" value="Genomic_DNA"/>
</dbReference>
<dbReference type="InterPro" id="IPR016181">
    <property type="entry name" value="Acyl_CoA_acyltransferase"/>
</dbReference>
<reference evidence="4 6" key="1">
    <citation type="submission" date="2015-03" db="EMBL/GenBank/DDBJ databases">
        <authorList>
            <person name="Hassan Y.I."/>
            <person name="Lepp D."/>
            <person name="Zhou T."/>
        </authorList>
    </citation>
    <scope>NUCLEOTIDE SEQUENCE [LARGE SCALE GENOMIC DNA]</scope>
    <source>
        <strain evidence="4 6">DSM 17137</strain>
    </source>
</reference>
<protein>
    <submittedName>
        <fullName evidence="5">Acetyltransferase (GNAT) family protein</fullName>
    </submittedName>
</protein>
<feature type="domain" description="N-acetyltransferase" evidence="3">
    <location>
        <begin position="31"/>
        <end position="157"/>
    </location>
</feature>
<sequence>MVTPVPAHLRLRKSLTGPLAAPAWPAGVVPMTLPGPSPISLHALLVRAYADGGGSVPDFEYWWMRLVEDSEFDPALVLVAFGPEGAPVGLAQCWTSGFIKDLVVAPEHRTRGIGEALLTQCFVAFARRGLPHVDLKVETDNIPARRLYARLGMVPVS</sequence>
<proteinExistence type="predicted"/>
<dbReference type="Gene3D" id="3.40.630.30">
    <property type="match status" value="1"/>
</dbReference>
<keyword evidence="6" id="KW-1185">Reference proteome</keyword>
<dbReference type="PANTHER" id="PTHR43072:SF51">
    <property type="entry name" value="ABC SUPERFAMILY TRANSPORT PROTEIN"/>
    <property type="match status" value="1"/>
</dbReference>
<keyword evidence="2" id="KW-0012">Acyltransferase</keyword>
<evidence type="ECO:0000313" key="7">
    <source>
        <dbReference type="Proteomes" id="UP000184533"/>
    </source>
</evidence>
<accession>A0A0F5LRG9</accession>
<dbReference type="STRING" id="1121477.SAMN02745223_01633"/>
<dbReference type="PROSITE" id="PS51186">
    <property type="entry name" value="GNAT"/>
    <property type="match status" value="1"/>
</dbReference>
<evidence type="ECO:0000313" key="6">
    <source>
        <dbReference type="Proteomes" id="UP000033608"/>
    </source>
</evidence>
<dbReference type="RefSeq" id="WP_046134976.1">
    <property type="nucleotide sequence ID" value="NZ_FQVC01000004.1"/>
</dbReference>
<evidence type="ECO:0000313" key="5">
    <source>
        <dbReference type="EMBL" id="SHF03565.1"/>
    </source>
</evidence>
<name>A0A0F5LRG9_9HYPH</name>
<dbReference type="CDD" id="cd04301">
    <property type="entry name" value="NAT_SF"/>
    <property type="match status" value="1"/>
</dbReference>
<dbReference type="InterPro" id="IPR000182">
    <property type="entry name" value="GNAT_dom"/>
</dbReference>
<dbReference type="EMBL" id="FQVC01000004">
    <property type="protein sequence ID" value="SHF03565.1"/>
    <property type="molecule type" value="Genomic_DNA"/>
</dbReference>
<dbReference type="Pfam" id="PF00583">
    <property type="entry name" value="Acetyltransf_1"/>
    <property type="match status" value="1"/>
</dbReference>
<dbReference type="PATRIC" id="fig|1121477.3.peg.2928"/>
<dbReference type="Proteomes" id="UP000033608">
    <property type="component" value="Unassembled WGS sequence"/>
</dbReference>
<evidence type="ECO:0000256" key="1">
    <source>
        <dbReference type="ARBA" id="ARBA00022679"/>
    </source>
</evidence>
<evidence type="ECO:0000313" key="4">
    <source>
        <dbReference type="EMBL" id="KKB84965.1"/>
    </source>
</evidence>
<dbReference type="PANTHER" id="PTHR43072">
    <property type="entry name" value="N-ACETYLTRANSFERASE"/>
    <property type="match status" value="1"/>
</dbReference>
<evidence type="ECO:0000256" key="2">
    <source>
        <dbReference type="ARBA" id="ARBA00023315"/>
    </source>
</evidence>
<dbReference type="OrthoDB" id="9803907at2"/>
<keyword evidence="1 5" id="KW-0808">Transferase</keyword>
<gene>
    <name evidence="5" type="ORF">SAMN02745223_01633</name>
    <name evidence="4" type="ORF">VW29_09140</name>
</gene>
<dbReference type="SUPFAM" id="SSF55729">
    <property type="entry name" value="Acyl-CoA N-acyltransferases (Nat)"/>
    <property type="match status" value="1"/>
</dbReference>